<comment type="caution">
    <text evidence="1">The sequence shown here is derived from an EMBL/GenBank/DDBJ whole genome shotgun (WGS) entry which is preliminary data.</text>
</comment>
<proteinExistence type="predicted"/>
<dbReference type="AlphaFoldDB" id="A0A8H7XVT3"/>
<reference evidence="1" key="1">
    <citation type="submission" date="2021-02" db="EMBL/GenBank/DDBJ databases">
        <title>Psilocybe cubensis genome.</title>
        <authorList>
            <person name="Mckernan K.J."/>
            <person name="Crawford S."/>
            <person name="Trippe A."/>
            <person name="Kane L.T."/>
            <person name="Mclaughlin S."/>
        </authorList>
    </citation>
    <scope>NUCLEOTIDE SEQUENCE [LARGE SCALE GENOMIC DNA]</scope>
    <source>
        <strain evidence="1">MGC-MH-2018</strain>
    </source>
</reference>
<protein>
    <submittedName>
        <fullName evidence="1">Uncharacterized protein</fullName>
    </submittedName>
</protein>
<gene>
    <name evidence="1" type="ORF">JR316_007239</name>
</gene>
<dbReference type="EMBL" id="JAFIQS010000007">
    <property type="protein sequence ID" value="KAG5166906.1"/>
    <property type="molecule type" value="Genomic_DNA"/>
</dbReference>
<evidence type="ECO:0000313" key="1">
    <source>
        <dbReference type="EMBL" id="KAG5166906.1"/>
    </source>
</evidence>
<accession>A0A8H7XVT3</accession>
<name>A0A8H7XVT3_PSICU</name>
<sequence length="89" mass="10419">MALRRTPPSLSLTCPPLPPWLYPLLGPRHSTVLLHLIVVVNNVEYHPLNDVLFDFELPNPIPILVWRRLVAENNCVVDEEHEHERDRER</sequence>
<organism evidence="1">
    <name type="scientific">Psilocybe cubensis</name>
    <name type="common">Psychedelic mushroom</name>
    <name type="synonym">Stropharia cubensis</name>
    <dbReference type="NCBI Taxonomy" id="181762"/>
    <lineage>
        <taxon>Eukaryota</taxon>
        <taxon>Fungi</taxon>
        <taxon>Dikarya</taxon>
        <taxon>Basidiomycota</taxon>
        <taxon>Agaricomycotina</taxon>
        <taxon>Agaricomycetes</taxon>
        <taxon>Agaricomycetidae</taxon>
        <taxon>Agaricales</taxon>
        <taxon>Agaricineae</taxon>
        <taxon>Strophariaceae</taxon>
        <taxon>Psilocybe</taxon>
    </lineage>
</organism>